<dbReference type="PANTHER" id="PTHR43800:SF1">
    <property type="entry name" value="PEPTIDYL-LYSINE N-ACETYLTRANSFERASE YJAB"/>
    <property type="match status" value="1"/>
</dbReference>
<dbReference type="Gene3D" id="3.40.630.30">
    <property type="match status" value="1"/>
</dbReference>
<name>A0AAN4VV29_9BACT</name>
<dbReference type="CDD" id="cd04301">
    <property type="entry name" value="NAT_SF"/>
    <property type="match status" value="1"/>
</dbReference>
<accession>A0AAN4VV29</accession>
<evidence type="ECO:0000259" key="3">
    <source>
        <dbReference type="PROSITE" id="PS51186"/>
    </source>
</evidence>
<protein>
    <recommendedName>
        <fullName evidence="3">N-acetyltransferase domain-containing protein</fullName>
    </recommendedName>
</protein>
<evidence type="ECO:0000313" key="5">
    <source>
        <dbReference type="Proteomes" id="UP001310022"/>
    </source>
</evidence>
<gene>
    <name evidence="4" type="ORF">PEDI_12260</name>
</gene>
<dbReference type="EMBL" id="BQKE01000001">
    <property type="protein sequence ID" value="GJM60674.1"/>
    <property type="molecule type" value="Genomic_DNA"/>
</dbReference>
<evidence type="ECO:0000256" key="1">
    <source>
        <dbReference type="ARBA" id="ARBA00022679"/>
    </source>
</evidence>
<comment type="caution">
    <text evidence="4">The sequence shown here is derived from an EMBL/GenBank/DDBJ whole genome shotgun (WGS) entry which is preliminary data.</text>
</comment>
<dbReference type="InterPro" id="IPR016181">
    <property type="entry name" value="Acyl_CoA_acyltransferase"/>
</dbReference>
<dbReference type="PANTHER" id="PTHR43800">
    <property type="entry name" value="PEPTIDYL-LYSINE N-ACETYLTRANSFERASE YJAB"/>
    <property type="match status" value="1"/>
</dbReference>
<dbReference type="GO" id="GO:0016747">
    <property type="term" value="F:acyltransferase activity, transferring groups other than amino-acyl groups"/>
    <property type="evidence" value="ECO:0007669"/>
    <property type="project" value="InterPro"/>
</dbReference>
<evidence type="ECO:0000256" key="2">
    <source>
        <dbReference type="ARBA" id="ARBA00023315"/>
    </source>
</evidence>
<feature type="domain" description="N-acetyltransferase" evidence="3">
    <location>
        <begin position="29"/>
        <end position="176"/>
    </location>
</feature>
<dbReference type="SUPFAM" id="SSF55729">
    <property type="entry name" value="Acyl-CoA N-acyltransferases (Nat)"/>
    <property type="match status" value="1"/>
</dbReference>
<dbReference type="Proteomes" id="UP001310022">
    <property type="component" value="Unassembled WGS sequence"/>
</dbReference>
<sequence length="187" mass="21667">MYKTIPVATSYYEHQKGAPVFSLPQNAKLHLWQPDIEAYLNVYRSIGEPWGWTGRILMPQEELKAILQDENNFLFQLSLGGNFAGFAEFQQVATDFELVYFGLHPSFIGKGLGKGFLSTACQMAYKAGASRIWLHTCEFDHPNAAENYQKAGFEKYHSEICHEPYDEDFLEKFKRQFPRIDFTYEKQ</sequence>
<dbReference type="Pfam" id="PF00583">
    <property type="entry name" value="Acetyltransf_1"/>
    <property type="match status" value="1"/>
</dbReference>
<organism evidence="4 5">
    <name type="scientific">Persicobacter diffluens</name>
    <dbReference type="NCBI Taxonomy" id="981"/>
    <lineage>
        <taxon>Bacteria</taxon>
        <taxon>Pseudomonadati</taxon>
        <taxon>Bacteroidota</taxon>
        <taxon>Cytophagia</taxon>
        <taxon>Cytophagales</taxon>
        <taxon>Persicobacteraceae</taxon>
        <taxon>Persicobacter</taxon>
    </lineage>
</organism>
<reference evidence="4 5" key="1">
    <citation type="submission" date="2021-12" db="EMBL/GenBank/DDBJ databases">
        <title>Genome sequencing of bacteria with rrn-lacking chromosome and rrn-plasmid.</title>
        <authorList>
            <person name="Anda M."/>
            <person name="Iwasaki W."/>
        </authorList>
    </citation>
    <scope>NUCLEOTIDE SEQUENCE [LARGE SCALE GENOMIC DNA]</scope>
    <source>
        <strain evidence="4 5">NBRC 15940</strain>
    </source>
</reference>
<proteinExistence type="predicted"/>
<keyword evidence="1" id="KW-0808">Transferase</keyword>
<dbReference type="InterPro" id="IPR000182">
    <property type="entry name" value="GNAT_dom"/>
</dbReference>
<dbReference type="RefSeq" id="WP_338236377.1">
    <property type="nucleotide sequence ID" value="NZ_BQKE01000001.1"/>
</dbReference>
<dbReference type="AlphaFoldDB" id="A0AAN4VV29"/>
<keyword evidence="5" id="KW-1185">Reference proteome</keyword>
<evidence type="ECO:0000313" key="4">
    <source>
        <dbReference type="EMBL" id="GJM60674.1"/>
    </source>
</evidence>
<dbReference type="PROSITE" id="PS51186">
    <property type="entry name" value="GNAT"/>
    <property type="match status" value="1"/>
</dbReference>
<keyword evidence="2" id="KW-0012">Acyltransferase</keyword>